<keyword evidence="3" id="KW-1185">Reference proteome</keyword>
<dbReference type="RefSeq" id="WP_092021482.1">
    <property type="nucleotide sequence ID" value="NZ_FOUE01000002.1"/>
</dbReference>
<dbReference type="InterPro" id="IPR050571">
    <property type="entry name" value="Class-IV_PLP-Dep_Aminotrnsfr"/>
</dbReference>
<dbReference type="OrthoDB" id="9805628at2"/>
<dbReference type="GO" id="GO:0008696">
    <property type="term" value="F:4-amino-4-deoxychorismate lyase activity"/>
    <property type="evidence" value="ECO:0007669"/>
    <property type="project" value="TreeGrafter"/>
</dbReference>
<dbReference type="STRING" id="488535.SAMN04487963_1658"/>
<dbReference type="EMBL" id="FOUE01000002">
    <property type="protein sequence ID" value="SFM19838.1"/>
    <property type="molecule type" value="Genomic_DNA"/>
</dbReference>
<evidence type="ECO:0000313" key="3">
    <source>
        <dbReference type="Proteomes" id="UP000198519"/>
    </source>
</evidence>
<evidence type="ECO:0000256" key="1">
    <source>
        <dbReference type="ARBA" id="ARBA00009320"/>
    </source>
</evidence>
<sequence length="269" mass="28984">MLSLVWAESESVTATDRGLSYGDGLFETIRVHDQQPVLGARHLARLLYGAERLGIPLAAAELGASLEQALARYAGPDDWVLKLVLTRGVGGRGYVPPSACQPTLIISRHDLPPPPDPSGVSVQLARHPVVANSALAGLKTLNRLDQVIAGSELRSGNYEVLLTDGRGHLLEGSRTNILAKVAGEWWLPPMSELAVHGVMLAEVVERLRAAGETVRERVLPVSILVRTELEGMFLTNSVVGVIPVCRVDCRDLPIEHSLATICRPLISLK</sequence>
<dbReference type="GO" id="GO:0008153">
    <property type="term" value="P:4-aminobenzoate biosynthetic process"/>
    <property type="evidence" value="ECO:0007669"/>
    <property type="project" value="TreeGrafter"/>
</dbReference>
<name>A0A1I4NWD6_9GAMM</name>
<gene>
    <name evidence="2" type="ORF">SAMN04487963_1658</name>
</gene>
<protein>
    <submittedName>
        <fullName evidence="2">4-amino-4-deoxychorismate lyase</fullName>
    </submittedName>
</protein>
<dbReference type="AlphaFoldDB" id="A0A1I4NWD6"/>
<dbReference type="PANTHER" id="PTHR42743">
    <property type="entry name" value="AMINO-ACID AMINOTRANSFERASE"/>
    <property type="match status" value="1"/>
</dbReference>
<evidence type="ECO:0000313" key="2">
    <source>
        <dbReference type="EMBL" id="SFM19838.1"/>
    </source>
</evidence>
<keyword evidence="2" id="KW-0456">Lyase</keyword>
<dbReference type="Gene3D" id="3.20.10.10">
    <property type="entry name" value="D-amino Acid Aminotransferase, subunit A, domain 2"/>
    <property type="match status" value="1"/>
</dbReference>
<reference evidence="3" key="1">
    <citation type="submission" date="2016-10" db="EMBL/GenBank/DDBJ databases">
        <authorList>
            <person name="Varghese N."/>
            <person name="Submissions S."/>
        </authorList>
    </citation>
    <scope>NUCLEOTIDE SEQUENCE [LARGE SCALE GENOMIC DNA]</scope>
    <source>
        <strain evidence="3">CGMCC 1.7061</strain>
    </source>
</reference>
<dbReference type="InterPro" id="IPR036038">
    <property type="entry name" value="Aminotransferase-like"/>
</dbReference>
<comment type="similarity">
    <text evidence="1">Belongs to the class-IV pyridoxal-phosphate-dependent aminotransferase family.</text>
</comment>
<dbReference type="InterPro" id="IPR043131">
    <property type="entry name" value="BCAT-like_N"/>
</dbReference>
<dbReference type="SUPFAM" id="SSF56752">
    <property type="entry name" value="D-aminoacid aminotransferase-like PLP-dependent enzymes"/>
    <property type="match status" value="1"/>
</dbReference>
<dbReference type="Pfam" id="PF01063">
    <property type="entry name" value="Aminotran_4"/>
    <property type="match status" value="1"/>
</dbReference>
<dbReference type="PANTHER" id="PTHR42743:SF2">
    <property type="entry name" value="AMINODEOXYCHORISMATE LYASE"/>
    <property type="match status" value="1"/>
</dbReference>
<organism evidence="2 3">
    <name type="scientific">Marinobacter zhejiangensis</name>
    <dbReference type="NCBI Taxonomy" id="488535"/>
    <lineage>
        <taxon>Bacteria</taxon>
        <taxon>Pseudomonadati</taxon>
        <taxon>Pseudomonadota</taxon>
        <taxon>Gammaproteobacteria</taxon>
        <taxon>Pseudomonadales</taxon>
        <taxon>Marinobacteraceae</taxon>
        <taxon>Marinobacter</taxon>
    </lineage>
</organism>
<dbReference type="Gene3D" id="3.30.470.10">
    <property type="match status" value="1"/>
</dbReference>
<dbReference type="InterPro" id="IPR001544">
    <property type="entry name" value="Aminotrans_IV"/>
</dbReference>
<dbReference type="GO" id="GO:0005829">
    <property type="term" value="C:cytosol"/>
    <property type="evidence" value="ECO:0007669"/>
    <property type="project" value="TreeGrafter"/>
</dbReference>
<dbReference type="Proteomes" id="UP000198519">
    <property type="component" value="Unassembled WGS sequence"/>
</dbReference>
<proteinExistence type="inferred from homology"/>
<dbReference type="InterPro" id="IPR043132">
    <property type="entry name" value="BCAT-like_C"/>
</dbReference>
<accession>A0A1I4NWD6</accession>